<sequence length="88" mass="9948">YGTYYVALIANERTNGYVLKWREIGDIAAEINGGEEDEEENIDDEEDVAEVPPIQTAALEALETLTIFSSIPEVKELFHVSMNLKRLF</sequence>
<protein>
    <submittedName>
        <fullName evidence="1">Uncharacterized protein</fullName>
    </submittedName>
</protein>
<dbReference type="AlphaFoldDB" id="A0A4Y2GFS7"/>
<comment type="caution">
    <text evidence="1">The sequence shown here is derived from an EMBL/GenBank/DDBJ whole genome shotgun (WGS) entry which is preliminary data.</text>
</comment>
<dbReference type="Proteomes" id="UP000499080">
    <property type="component" value="Unassembled WGS sequence"/>
</dbReference>
<keyword evidence="3" id="KW-1185">Reference proteome</keyword>
<accession>A0A4Y2GFS7</accession>
<dbReference type="EMBL" id="BGPR01099370">
    <property type="protein sequence ID" value="GBM52453.1"/>
    <property type="molecule type" value="Genomic_DNA"/>
</dbReference>
<evidence type="ECO:0000313" key="1">
    <source>
        <dbReference type="EMBL" id="GBM52453.1"/>
    </source>
</evidence>
<evidence type="ECO:0000313" key="2">
    <source>
        <dbReference type="EMBL" id="GBM52474.1"/>
    </source>
</evidence>
<name>A0A4Y2GFS7_ARAVE</name>
<organism evidence="1 3">
    <name type="scientific">Araneus ventricosus</name>
    <name type="common">Orbweaver spider</name>
    <name type="synonym">Epeira ventricosa</name>
    <dbReference type="NCBI Taxonomy" id="182803"/>
    <lineage>
        <taxon>Eukaryota</taxon>
        <taxon>Metazoa</taxon>
        <taxon>Ecdysozoa</taxon>
        <taxon>Arthropoda</taxon>
        <taxon>Chelicerata</taxon>
        <taxon>Arachnida</taxon>
        <taxon>Araneae</taxon>
        <taxon>Araneomorphae</taxon>
        <taxon>Entelegynae</taxon>
        <taxon>Araneoidea</taxon>
        <taxon>Araneidae</taxon>
        <taxon>Araneus</taxon>
    </lineage>
</organism>
<proteinExistence type="predicted"/>
<reference evidence="1 3" key="1">
    <citation type="journal article" date="2019" name="Sci. Rep.">
        <title>Orb-weaving spider Araneus ventricosus genome elucidates the spidroin gene catalogue.</title>
        <authorList>
            <person name="Kono N."/>
            <person name="Nakamura H."/>
            <person name="Ohtoshi R."/>
            <person name="Moran D.A.P."/>
            <person name="Shinohara A."/>
            <person name="Yoshida Y."/>
            <person name="Fujiwara M."/>
            <person name="Mori M."/>
            <person name="Tomita M."/>
            <person name="Arakawa K."/>
        </authorList>
    </citation>
    <scope>NUCLEOTIDE SEQUENCE [LARGE SCALE GENOMIC DNA]</scope>
</reference>
<feature type="non-terminal residue" evidence="1">
    <location>
        <position position="1"/>
    </location>
</feature>
<evidence type="ECO:0000313" key="3">
    <source>
        <dbReference type="Proteomes" id="UP000499080"/>
    </source>
</evidence>
<dbReference type="EMBL" id="BGPR01099377">
    <property type="protein sequence ID" value="GBM52474.1"/>
    <property type="molecule type" value="Genomic_DNA"/>
</dbReference>
<gene>
    <name evidence="2" type="ORF">AVEN_167383_1</name>
    <name evidence="1" type="ORF">AVEN_57774_1</name>
</gene>